<feature type="region of interest" description="Disordered" evidence="3">
    <location>
        <begin position="1"/>
        <end position="20"/>
    </location>
</feature>
<accession>A0ABY4L4Z0</accession>
<keyword evidence="5" id="KW-1185">Reference proteome</keyword>
<evidence type="ECO:0000256" key="3">
    <source>
        <dbReference type="SAM" id="MobiDB-lite"/>
    </source>
</evidence>
<evidence type="ECO:0008006" key="6">
    <source>
        <dbReference type="Google" id="ProtNLM"/>
    </source>
</evidence>
<sequence>MGQVLESRGGGDAPAAVHGDPLPRRAGRWLVRVFGPVDDVRSAVETGAAVQRPIVTGRRIAVHGPRDGVDGGAMAALLSLAFAHYRQDRVLALDVDPGTAPLARRFGVRARRSLADVADGNPPDSFDAVEPLLCAVRERLWLLPGTPGDDGNGLDARAYRGALLPLSRFFGVTVVRSGSGLPAKLRDSVAAGAHAHVVVAEETRDGVVGVGRTLDRLIAAGDDSSPSRTVVVLVAGEAGSDPTFDLAGALDLLRGDGIGVFRLGRDRHLSATSVIDPRRLARATHTTVTRVAAEVLRRSL</sequence>
<keyword evidence="1" id="KW-0547">Nucleotide-binding</keyword>
<keyword evidence="2" id="KW-0067">ATP-binding</keyword>
<reference evidence="4 5" key="1">
    <citation type="submission" date="2020-04" db="EMBL/GenBank/DDBJ databases">
        <title>Thermobifida alba genome sequencing and assembly.</title>
        <authorList>
            <person name="Luzics S."/>
            <person name="Horvath B."/>
            <person name="Nagy I."/>
            <person name="Toth A."/>
            <person name="Nagy I."/>
            <person name="Kukolya J."/>
        </authorList>
    </citation>
    <scope>NUCLEOTIDE SEQUENCE [LARGE SCALE GENOMIC DNA]</scope>
    <source>
        <strain evidence="4 5">DSM 43795</strain>
    </source>
</reference>
<evidence type="ECO:0000256" key="2">
    <source>
        <dbReference type="ARBA" id="ARBA00022840"/>
    </source>
</evidence>
<evidence type="ECO:0000313" key="4">
    <source>
        <dbReference type="EMBL" id="UPT22529.1"/>
    </source>
</evidence>
<dbReference type="RefSeq" id="WP_248591023.1">
    <property type="nucleotide sequence ID" value="NZ_BAABEB010000022.1"/>
</dbReference>
<dbReference type="SUPFAM" id="SSF52540">
    <property type="entry name" value="P-loop containing nucleoside triphosphate hydrolases"/>
    <property type="match status" value="1"/>
</dbReference>
<gene>
    <name evidence="4" type="ORF">FOF52_17520</name>
</gene>
<dbReference type="InterPro" id="IPR050625">
    <property type="entry name" value="ParA/MinD_ATPase"/>
</dbReference>
<evidence type="ECO:0000256" key="1">
    <source>
        <dbReference type="ARBA" id="ARBA00022741"/>
    </source>
</evidence>
<dbReference type="PANTHER" id="PTHR43384:SF6">
    <property type="entry name" value="SEPTUM SITE-DETERMINING PROTEIN MIND HOMOLOG, CHLOROPLASTIC"/>
    <property type="match status" value="1"/>
</dbReference>
<name>A0ABY4L4Z0_THEAE</name>
<dbReference type="Proteomes" id="UP000832041">
    <property type="component" value="Chromosome"/>
</dbReference>
<evidence type="ECO:0000313" key="5">
    <source>
        <dbReference type="Proteomes" id="UP000832041"/>
    </source>
</evidence>
<protein>
    <recommendedName>
        <fullName evidence="6">MinD-like ATPase involved in chromosome partitioning or flagellar assembly</fullName>
    </recommendedName>
</protein>
<proteinExistence type="predicted"/>
<dbReference type="EMBL" id="CP051627">
    <property type="protein sequence ID" value="UPT22529.1"/>
    <property type="molecule type" value="Genomic_DNA"/>
</dbReference>
<dbReference type="PANTHER" id="PTHR43384">
    <property type="entry name" value="SEPTUM SITE-DETERMINING PROTEIN MIND HOMOLOG, CHLOROPLASTIC-RELATED"/>
    <property type="match status" value="1"/>
</dbReference>
<organism evidence="4 5">
    <name type="scientific">Thermobifida alba</name>
    <name type="common">Thermomonospora alba</name>
    <dbReference type="NCBI Taxonomy" id="53522"/>
    <lineage>
        <taxon>Bacteria</taxon>
        <taxon>Bacillati</taxon>
        <taxon>Actinomycetota</taxon>
        <taxon>Actinomycetes</taxon>
        <taxon>Streptosporangiales</taxon>
        <taxon>Nocardiopsidaceae</taxon>
        <taxon>Thermobifida</taxon>
    </lineage>
</organism>
<dbReference type="Gene3D" id="3.40.50.300">
    <property type="entry name" value="P-loop containing nucleotide triphosphate hydrolases"/>
    <property type="match status" value="1"/>
</dbReference>
<dbReference type="InterPro" id="IPR027417">
    <property type="entry name" value="P-loop_NTPase"/>
</dbReference>